<evidence type="ECO:0008006" key="3">
    <source>
        <dbReference type="Google" id="ProtNLM"/>
    </source>
</evidence>
<dbReference type="EMBL" id="VAUV01000004">
    <property type="protein sequence ID" value="TLD71605.1"/>
    <property type="molecule type" value="Genomic_DNA"/>
</dbReference>
<reference evidence="1 2" key="1">
    <citation type="submission" date="2019-05" db="EMBL/GenBank/DDBJ databases">
        <title>Verrucobacter flavum gen. nov., sp. nov. a new member of the family Verrucomicrobiaceae.</title>
        <authorList>
            <person name="Szuroczki S."/>
            <person name="Abbaszade G."/>
            <person name="Szabo A."/>
            <person name="Felfoldi T."/>
            <person name="Schumann P."/>
            <person name="Boka K."/>
            <person name="Keki Z."/>
            <person name="Toumi M."/>
            <person name="Toth E."/>
        </authorList>
    </citation>
    <scope>NUCLEOTIDE SEQUENCE [LARGE SCALE GENOMIC DNA]</scope>
    <source>
        <strain evidence="1 2">MG-N-17</strain>
    </source>
</reference>
<sequence>MLDNLLSPIILPPIMPGNTVTVTSSTISKTSRNRAAKKAFLRHRKSIGNPKPSPEVEEERRLASKLIREVDSTSSDVATLCDTYGLTREELGRLTGFSLRALAQWASGKLPSQPAKRRLHEIRRLLDALAEVIHLERLPVWMHESNTFFEGMTPLQVIEVGEIDRLWGMVYDLGSGQPD</sequence>
<dbReference type="Proteomes" id="UP000306196">
    <property type="component" value="Unassembled WGS sequence"/>
</dbReference>
<evidence type="ECO:0000313" key="2">
    <source>
        <dbReference type="Proteomes" id="UP000306196"/>
    </source>
</evidence>
<comment type="caution">
    <text evidence="1">The sequence shown here is derived from an EMBL/GenBank/DDBJ whole genome shotgun (WGS) entry which is preliminary data.</text>
</comment>
<evidence type="ECO:0000313" key="1">
    <source>
        <dbReference type="EMBL" id="TLD71605.1"/>
    </source>
</evidence>
<keyword evidence="2" id="KW-1185">Reference proteome</keyword>
<name>A0A5R8KHZ9_9BACT</name>
<organism evidence="1 2">
    <name type="scientific">Phragmitibacter flavus</name>
    <dbReference type="NCBI Taxonomy" id="2576071"/>
    <lineage>
        <taxon>Bacteria</taxon>
        <taxon>Pseudomonadati</taxon>
        <taxon>Verrucomicrobiota</taxon>
        <taxon>Verrucomicrobiia</taxon>
        <taxon>Verrucomicrobiales</taxon>
        <taxon>Verrucomicrobiaceae</taxon>
        <taxon>Phragmitibacter</taxon>
    </lineage>
</organism>
<dbReference type="CDD" id="cd00093">
    <property type="entry name" value="HTH_XRE"/>
    <property type="match status" value="1"/>
</dbReference>
<gene>
    <name evidence="1" type="ORF">FEM03_05540</name>
</gene>
<accession>A0A5R8KHZ9</accession>
<dbReference type="AlphaFoldDB" id="A0A5R8KHZ9"/>
<proteinExistence type="predicted"/>
<dbReference type="InterPro" id="IPR001387">
    <property type="entry name" value="Cro/C1-type_HTH"/>
</dbReference>
<protein>
    <recommendedName>
        <fullName evidence="3">DUF2384 domain-containing protein</fullName>
    </recommendedName>
</protein>